<dbReference type="EMBL" id="JAOYOD010000001">
    <property type="protein sequence ID" value="MCV9388458.1"/>
    <property type="molecule type" value="Genomic_DNA"/>
</dbReference>
<reference evidence="2 3" key="1">
    <citation type="submission" date="2022-10" db="EMBL/GenBank/DDBJ databases">
        <title>Comparative genomics and taxonomic characterization of three novel marine species of genus Reichenbachiella exhibiting antioxidant and polysaccharide degradation activities.</title>
        <authorList>
            <person name="Muhammad N."/>
            <person name="Lee Y.-J."/>
            <person name="Ko J."/>
            <person name="Kim S.-G."/>
        </authorList>
    </citation>
    <scope>NUCLEOTIDE SEQUENCE [LARGE SCALE GENOMIC DNA]</scope>
    <source>
        <strain evidence="2 3">ABR2-5</strain>
    </source>
</reference>
<protein>
    <submittedName>
        <fullName evidence="2">3'-5' exonuclease</fullName>
    </submittedName>
</protein>
<evidence type="ECO:0000313" key="3">
    <source>
        <dbReference type="Proteomes" id="UP001300692"/>
    </source>
</evidence>
<keyword evidence="2" id="KW-0378">Hydrolase</keyword>
<dbReference type="GO" id="GO:0004527">
    <property type="term" value="F:exonuclease activity"/>
    <property type="evidence" value="ECO:0007669"/>
    <property type="project" value="UniProtKB-KW"/>
</dbReference>
<evidence type="ECO:0000313" key="2">
    <source>
        <dbReference type="EMBL" id="MCV9388458.1"/>
    </source>
</evidence>
<name>A0ABT3CXN0_9BACT</name>
<dbReference type="InterPro" id="IPR019288">
    <property type="entry name" value="3'-5'_exonuclease_PolB-like"/>
</dbReference>
<dbReference type="RefSeq" id="WP_264139324.1">
    <property type="nucleotide sequence ID" value="NZ_JAOYOD010000001.1"/>
</dbReference>
<feature type="domain" description="Predicted 3'-5' exonuclease PolB-like" evidence="1">
    <location>
        <begin position="64"/>
        <end position="227"/>
    </location>
</feature>
<sequence length="241" mass="28244">MKKIANHQNLIFLDIETVSESDSFGNLDDRFQELWIKKADILNRGEEYDPEEFYFDRAGIYAEFGRIICISVGILYYDEDEQPNLRVKALYSDNEEELLNSFIELFEKKDGSKIQLCAHNGKEFDFPYLSRRMLINGIKLPDYLDLSGKKPWEIQHLDTLQMWRFGDWKSFTSLDLLTKVFDIPSPKSDINGSDVNRVYYEENDLERIAQYCNQDVVATVQVYMKMKGLGLIEKENITLLD</sequence>
<gene>
    <name evidence="2" type="ORF">N7U62_17370</name>
</gene>
<dbReference type="Pfam" id="PF10108">
    <property type="entry name" value="DNA_pol_B_exo2"/>
    <property type="match status" value="1"/>
</dbReference>
<evidence type="ECO:0000259" key="1">
    <source>
        <dbReference type="Pfam" id="PF10108"/>
    </source>
</evidence>
<dbReference type="CDD" id="cd05782">
    <property type="entry name" value="DNA_polB_like1_exo"/>
    <property type="match status" value="1"/>
</dbReference>
<dbReference type="InterPro" id="IPR012337">
    <property type="entry name" value="RNaseH-like_sf"/>
</dbReference>
<dbReference type="InterPro" id="IPR036397">
    <property type="entry name" value="RNaseH_sf"/>
</dbReference>
<dbReference type="Gene3D" id="3.30.420.10">
    <property type="entry name" value="Ribonuclease H-like superfamily/Ribonuclease H"/>
    <property type="match status" value="1"/>
</dbReference>
<proteinExistence type="predicted"/>
<accession>A0ABT3CXN0</accession>
<keyword evidence="3" id="KW-1185">Reference proteome</keyword>
<keyword evidence="2" id="KW-0269">Exonuclease</keyword>
<dbReference type="Proteomes" id="UP001300692">
    <property type="component" value="Unassembled WGS sequence"/>
</dbReference>
<comment type="caution">
    <text evidence="2">The sequence shown here is derived from an EMBL/GenBank/DDBJ whole genome shotgun (WGS) entry which is preliminary data.</text>
</comment>
<dbReference type="SUPFAM" id="SSF53098">
    <property type="entry name" value="Ribonuclease H-like"/>
    <property type="match status" value="1"/>
</dbReference>
<organism evidence="2 3">
    <name type="scientific">Reichenbachiella ulvae</name>
    <dbReference type="NCBI Taxonomy" id="2980104"/>
    <lineage>
        <taxon>Bacteria</taxon>
        <taxon>Pseudomonadati</taxon>
        <taxon>Bacteroidota</taxon>
        <taxon>Cytophagia</taxon>
        <taxon>Cytophagales</taxon>
        <taxon>Reichenbachiellaceae</taxon>
        <taxon>Reichenbachiella</taxon>
    </lineage>
</organism>
<keyword evidence="2" id="KW-0540">Nuclease</keyword>